<dbReference type="EMBL" id="PPTX01000002">
    <property type="protein sequence ID" value="RDB81418.1"/>
    <property type="molecule type" value="Genomic_DNA"/>
</dbReference>
<dbReference type="Proteomes" id="UP000436429">
    <property type="component" value="Unassembled WGS sequence"/>
</dbReference>
<organism evidence="3 10">
    <name type="scientific">Eggerthella lenta</name>
    <name type="common">Eubacterium lentum</name>
    <dbReference type="NCBI Taxonomy" id="84112"/>
    <lineage>
        <taxon>Bacteria</taxon>
        <taxon>Bacillati</taxon>
        <taxon>Actinomycetota</taxon>
        <taxon>Coriobacteriia</taxon>
        <taxon>Eggerthellales</taxon>
        <taxon>Eggerthellaceae</taxon>
        <taxon>Eggerthella</taxon>
    </lineage>
</organism>
<dbReference type="EMBL" id="WPOM01000009">
    <property type="protein sequence ID" value="MVN32710.1"/>
    <property type="molecule type" value="Genomic_DNA"/>
</dbReference>
<dbReference type="EMBL" id="PPUQ01000005">
    <property type="protein sequence ID" value="RDC39735.1"/>
    <property type="molecule type" value="Genomic_DNA"/>
</dbReference>
<evidence type="ECO:0000313" key="10">
    <source>
        <dbReference type="Proteomes" id="UP000253970"/>
    </source>
</evidence>
<name>A0A369MJR2_EGGLN</name>
<dbReference type="Proteomes" id="UP000253752">
    <property type="component" value="Unassembled WGS sequence"/>
</dbReference>
<proteinExistence type="predicted"/>
<feature type="region of interest" description="Disordered" evidence="1">
    <location>
        <begin position="1"/>
        <end position="20"/>
    </location>
</feature>
<evidence type="ECO:0000256" key="1">
    <source>
        <dbReference type="SAM" id="MobiDB-lite"/>
    </source>
</evidence>
<evidence type="ECO:0008006" key="12">
    <source>
        <dbReference type="Google" id="ProtNLM"/>
    </source>
</evidence>
<gene>
    <name evidence="6" type="ORF">C1853_05575</name>
    <name evidence="5" type="ORF">C1871_07710</name>
    <name evidence="4" type="ORF">C1872_01725</name>
    <name evidence="3" type="ORF">C1875_05935</name>
    <name evidence="2" type="ORF">GO726_05955</name>
</gene>
<sequence>MVEPDAKSPRSDRDEAAMDAARHAAGGMSFDDFKSLIEQEGLWVNDAAAQSAWGALGEGELALDELDEVAAGCEGVELPIVLPGFDGLTETGGSR</sequence>
<evidence type="ECO:0000313" key="7">
    <source>
        <dbReference type="Proteomes" id="UP000253752"/>
    </source>
</evidence>
<dbReference type="RefSeq" id="WP_009305307.1">
    <property type="nucleotide sequence ID" value="NZ_AP025575.1"/>
</dbReference>
<comment type="caution">
    <text evidence="3">The sequence shown here is derived from an EMBL/GenBank/DDBJ whole genome shotgun (WGS) entry which is preliminary data.</text>
</comment>
<evidence type="ECO:0000313" key="8">
    <source>
        <dbReference type="Proteomes" id="UP000253857"/>
    </source>
</evidence>
<dbReference type="EMBL" id="PPTY01000010">
    <property type="protein sequence ID" value="RDB85831.1"/>
    <property type="molecule type" value="Genomic_DNA"/>
</dbReference>
<reference evidence="2 11" key="2">
    <citation type="submission" date="2019-11" db="EMBL/GenBank/DDBJ databases">
        <title>Whole genome shotgun sequencing (WGS) data from Adlercreutzia equolifaciens ResAG-91, Eggerthella lenta MRI-F36, MRI-F37, MRI-F40, ResAG-49, ResAG-88, ResAG-121, ResAG-145, and Gordonibacter sp. ResAG-5, ResAG-26, ResAG-43, ResAG-50, ResAG-59.</title>
        <authorList>
            <person name="Stoll D.A."/>
            <person name="Danylec N."/>
            <person name="Franz C.M.A.P."/>
            <person name="Huch M."/>
        </authorList>
    </citation>
    <scope>NUCLEOTIDE SEQUENCE [LARGE SCALE GENOMIC DNA]</scope>
    <source>
        <strain evidence="2 11">ResAG-88</strain>
    </source>
</reference>
<evidence type="ECO:0000313" key="4">
    <source>
        <dbReference type="EMBL" id="RDB81418.1"/>
    </source>
</evidence>
<dbReference type="EMBL" id="PPTU01000007">
    <property type="protein sequence ID" value="RDB71223.1"/>
    <property type="molecule type" value="Genomic_DNA"/>
</dbReference>
<reference evidence="7 8" key="1">
    <citation type="journal article" date="2018" name="Elife">
        <title>Discovery and characterization of a prevalent human gut bacterial enzyme sufficient for the inactivation of a family of plant toxins.</title>
        <authorList>
            <person name="Koppel N."/>
            <person name="Bisanz J.E."/>
            <person name="Pandelia M.E."/>
            <person name="Turnbaugh P.J."/>
            <person name="Balskus E.P."/>
        </authorList>
    </citation>
    <scope>NUCLEOTIDE SEQUENCE [LARGE SCALE GENOMIC DNA]</scope>
    <source>
        <strain evidence="6 9">16A</strain>
        <strain evidence="5 8">FAA1-1-60AUCSF</strain>
        <strain evidence="4 7">MR1 #12</strain>
        <strain evidence="3 10">W1 BHI 6</strain>
    </source>
</reference>
<dbReference type="Proteomes" id="UP000253970">
    <property type="component" value="Unassembled WGS sequence"/>
</dbReference>
<evidence type="ECO:0000313" key="3">
    <source>
        <dbReference type="EMBL" id="RDB71223.1"/>
    </source>
</evidence>
<evidence type="ECO:0000313" key="6">
    <source>
        <dbReference type="EMBL" id="RDC39735.1"/>
    </source>
</evidence>
<dbReference type="GeneID" id="69512222"/>
<evidence type="ECO:0000313" key="9">
    <source>
        <dbReference type="Proteomes" id="UP000253915"/>
    </source>
</evidence>
<dbReference type="Proteomes" id="UP000253857">
    <property type="component" value="Unassembled WGS sequence"/>
</dbReference>
<accession>A0A369MJR2</accession>
<evidence type="ECO:0000313" key="5">
    <source>
        <dbReference type="EMBL" id="RDB85831.1"/>
    </source>
</evidence>
<dbReference type="Proteomes" id="UP000253915">
    <property type="component" value="Unassembled WGS sequence"/>
</dbReference>
<dbReference type="AlphaFoldDB" id="A0A369MJR2"/>
<evidence type="ECO:0000313" key="11">
    <source>
        <dbReference type="Proteomes" id="UP000436429"/>
    </source>
</evidence>
<evidence type="ECO:0000313" key="2">
    <source>
        <dbReference type="EMBL" id="MVN32710.1"/>
    </source>
</evidence>
<protein>
    <recommendedName>
        <fullName evidence="12">Nif11 domain-containing protein</fullName>
    </recommendedName>
</protein>